<sequence>MLEQAARLFRERGLDAPSVADLMRAAGMTHGGFYNHFASKAELQAGALALTFEHAVERLDDITAAPPGPERQAALRRYVERYLSLKARDAAGAGCPMVAFSADVSREEEGVRAAYAAGLGRYITRLTAIWSSAPAGSAEAVAARRRALTLLAPLVGGLSLARSVAAADPAFSDAILGDVREGLIEALDALLPAGTDADRT</sequence>
<keyword evidence="1" id="KW-0805">Transcription regulation</keyword>
<feature type="DNA-binding region" description="H-T-H motif" evidence="4">
    <location>
        <begin position="18"/>
        <end position="37"/>
    </location>
</feature>
<comment type="caution">
    <text evidence="6">The sequence shown here is derived from an EMBL/GenBank/DDBJ whole genome shotgun (WGS) entry which is preliminary data.</text>
</comment>
<dbReference type="Gene3D" id="1.10.10.60">
    <property type="entry name" value="Homeodomain-like"/>
    <property type="match status" value="1"/>
</dbReference>
<accession>A0A916UPP8</accession>
<dbReference type="PANTHER" id="PTHR47506:SF7">
    <property type="entry name" value="TRANSCRIPTIONAL REGULATORY PROTEIN"/>
    <property type="match status" value="1"/>
</dbReference>
<evidence type="ECO:0000256" key="3">
    <source>
        <dbReference type="ARBA" id="ARBA00023163"/>
    </source>
</evidence>
<evidence type="ECO:0000259" key="5">
    <source>
        <dbReference type="PROSITE" id="PS50977"/>
    </source>
</evidence>
<evidence type="ECO:0000256" key="2">
    <source>
        <dbReference type="ARBA" id="ARBA00023125"/>
    </source>
</evidence>
<reference evidence="6" key="1">
    <citation type="journal article" date="2014" name="Int. J. Syst. Evol. Microbiol.">
        <title>Complete genome sequence of Corynebacterium casei LMG S-19264T (=DSM 44701T), isolated from a smear-ripened cheese.</title>
        <authorList>
            <consortium name="US DOE Joint Genome Institute (JGI-PGF)"/>
            <person name="Walter F."/>
            <person name="Albersmeier A."/>
            <person name="Kalinowski J."/>
            <person name="Ruckert C."/>
        </authorList>
    </citation>
    <scope>NUCLEOTIDE SEQUENCE</scope>
    <source>
        <strain evidence="6">CGMCC 1.12919</strain>
    </source>
</reference>
<dbReference type="PANTHER" id="PTHR47506">
    <property type="entry name" value="TRANSCRIPTIONAL REGULATORY PROTEIN"/>
    <property type="match status" value="1"/>
</dbReference>
<name>A0A916UPP8_9HYPH</name>
<dbReference type="InterPro" id="IPR036271">
    <property type="entry name" value="Tet_transcr_reg_TetR-rel_C_sf"/>
</dbReference>
<dbReference type="Gene3D" id="1.10.357.10">
    <property type="entry name" value="Tetracycline Repressor, domain 2"/>
    <property type="match status" value="1"/>
</dbReference>
<dbReference type="GO" id="GO:0003677">
    <property type="term" value="F:DNA binding"/>
    <property type="evidence" value="ECO:0007669"/>
    <property type="project" value="UniProtKB-UniRule"/>
</dbReference>
<proteinExistence type="predicted"/>
<reference evidence="6" key="2">
    <citation type="submission" date="2020-09" db="EMBL/GenBank/DDBJ databases">
        <authorList>
            <person name="Sun Q."/>
            <person name="Zhou Y."/>
        </authorList>
    </citation>
    <scope>NUCLEOTIDE SEQUENCE</scope>
    <source>
        <strain evidence="6">CGMCC 1.12919</strain>
    </source>
</reference>
<protein>
    <submittedName>
        <fullName evidence="6">TetR family transcriptional regulator</fullName>
    </submittedName>
</protein>
<organism evidence="6 7">
    <name type="scientific">Chelatococcus reniformis</name>
    <dbReference type="NCBI Taxonomy" id="1494448"/>
    <lineage>
        <taxon>Bacteria</taxon>
        <taxon>Pseudomonadati</taxon>
        <taxon>Pseudomonadota</taxon>
        <taxon>Alphaproteobacteria</taxon>
        <taxon>Hyphomicrobiales</taxon>
        <taxon>Chelatococcaceae</taxon>
        <taxon>Chelatococcus</taxon>
    </lineage>
</organism>
<dbReference type="SUPFAM" id="SSF46689">
    <property type="entry name" value="Homeodomain-like"/>
    <property type="match status" value="1"/>
</dbReference>
<dbReference type="AlphaFoldDB" id="A0A916UPP8"/>
<evidence type="ECO:0000313" key="7">
    <source>
        <dbReference type="Proteomes" id="UP000637002"/>
    </source>
</evidence>
<dbReference type="InterPro" id="IPR001647">
    <property type="entry name" value="HTH_TetR"/>
</dbReference>
<evidence type="ECO:0000256" key="1">
    <source>
        <dbReference type="ARBA" id="ARBA00023015"/>
    </source>
</evidence>
<evidence type="ECO:0000256" key="4">
    <source>
        <dbReference type="PROSITE-ProRule" id="PRU00335"/>
    </source>
</evidence>
<dbReference type="EMBL" id="BMGG01000008">
    <property type="protein sequence ID" value="GGC80953.1"/>
    <property type="molecule type" value="Genomic_DNA"/>
</dbReference>
<feature type="domain" description="HTH tetR-type" evidence="5">
    <location>
        <begin position="1"/>
        <end position="55"/>
    </location>
</feature>
<gene>
    <name evidence="6" type="primary">tetR</name>
    <name evidence="6" type="ORF">GCM10010994_43700</name>
</gene>
<dbReference type="Proteomes" id="UP000637002">
    <property type="component" value="Unassembled WGS sequence"/>
</dbReference>
<dbReference type="PRINTS" id="PR00455">
    <property type="entry name" value="HTHTETR"/>
</dbReference>
<evidence type="ECO:0000313" key="6">
    <source>
        <dbReference type="EMBL" id="GGC80953.1"/>
    </source>
</evidence>
<keyword evidence="2 4" id="KW-0238">DNA-binding</keyword>
<dbReference type="Pfam" id="PF00440">
    <property type="entry name" value="TetR_N"/>
    <property type="match status" value="1"/>
</dbReference>
<dbReference type="PROSITE" id="PS50977">
    <property type="entry name" value="HTH_TETR_2"/>
    <property type="match status" value="1"/>
</dbReference>
<keyword evidence="3" id="KW-0804">Transcription</keyword>
<dbReference type="SUPFAM" id="SSF48498">
    <property type="entry name" value="Tetracyclin repressor-like, C-terminal domain"/>
    <property type="match status" value="1"/>
</dbReference>
<keyword evidence="7" id="KW-1185">Reference proteome</keyword>
<dbReference type="InterPro" id="IPR009057">
    <property type="entry name" value="Homeodomain-like_sf"/>
</dbReference>